<comment type="subcellular location">
    <subcellularLocation>
        <location evidence="1">Membrane</location>
        <topology evidence="1">Multi-pass membrane protein</topology>
    </subcellularLocation>
</comment>
<feature type="transmembrane region" description="Helical" evidence="6">
    <location>
        <begin position="100"/>
        <end position="123"/>
    </location>
</feature>
<dbReference type="PANTHER" id="PTHR43461">
    <property type="entry name" value="TRANSMEMBRANE PROTEIN 256"/>
    <property type="match status" value="1"/>
</dbReference>
<protein>
    <submittedName>
        <fullName evidence="7">DUF423 domain-containing protein</fullName>
    </submittedName>
</protein>
<keyword evidence="5 6" id="KW-0472">Membrane</keyword>
<evidence type="ECO:0000256" key="1">
    <source>
        <dbReference type="ARBA" id="ARBA00004141"/>
    </source>
</evidence>
<evidence type="ECO:0000313" key="8">
    <source>
        <dbReference type="Proteomes" id="UP000669605"/>
    </source>
</evidence>
<reference evidence="7 8" key="1">
    <citation type="journal article" date="2020" name="Curr. Microbiol.">
        <title>Tepidiphilus baoligensis sp. nov., a Novel Bacterium of the Family Hydrogenophilaceae Isolated from an Oil Reservoir.</title>
        <authorList>
            <person name="Zhang X."/>
            <person name="Wang G."/>
            <person name="Ma X."/>
            <person name="Yu J."/>
            <person name="You J."/>
            <person name="Xue Y."/>
            <person name="Ma Y."/>
        </authorList>
    </citation>
    <scope>NUCLEOTIDE SEQUENCE [LARGE SCALE GENOMIC DNA]</scope>
    <source>
        <strain evidence="7 8">B18-69</strain>
    </source>
</reference>
<sequence>MTASRFPLLAAACFGFLGVAMGAFGAHVLRSHLAAALYENVQTAVFYQFVHALALFALGVLGAAGWRNRALSLAAGLWTGGVIAFCGSLYAYAFTQWWPLVWVTPLGGTALLAGWAAFGIGVLQEIPSMQDGSPCSSKRRSR</sequence>
<dbReference type="PANTHER" id="PTHR43461:SF1">
    <property type="entry name" value="TRANSMEMBRANE PROTEIN 256"/>
    <property type="match status" value="1"/>
</dbReference>
<organism evidence="7 8">
    <name type="scientific">Tepidiphilus baoligensis</name>
    <dbReference type="NCBI Taxonomy" id="2698687"/>
    <lineage>
        <taxon>Bacteria</taxon>
        <taxon>Pseudomonadati</taxon>
        <taxon>Pseudomonadota</taxon>
        <taxon>Hydrogenophilia</taxon>
        <taxon>Hydrogenophilales</taxon>
        <taxon>Hydrogenophilaceae</taxon>
        <taxon>Tepidiphilus</taxon>
    </lineage>
</organism>
<dbReference type="InterPro" id="IPR006696">
    <property type="entry name" value="DUF423"/>
</dbReference>
<keyword evidence="8" id="KW-1185">Reference proteome</keyword>
<name>A0ABX1QMK4_9PROT</name>
<keyword evidence="4 6" id="KW-1133">Transmembrane helix</keyword>
<evidence type="ECO:0000256" key="4">
    <source>
        <dbReference type="ARBA" id="ARBA00022989"/>
    </source>
</evidence>
<dbReference type="Proteomes" id="UP000669605">
    <property type="component" value="Unassembled WGS sequence"/>
</dbReference>
<keyword evidence="3 6" id="KW-0812">Transmembrane</keyword>
<evidence type="ECO:0000256" key="5">
    <source>
        <dbReference type="ARBA" id="ARBA00023136"/>
    </source>
</evidence>
<evidence type="ECO:0000256" key="2">
    <source>
        <dbReference type="ARBA" id="ARBA00009694"/>
    </source>
</evidence>
<evidence type="ECO:0000313" key="7">
    <source>
        <dbReference type="EMBL" id="NMH16516.1"/>
    </source>
</evidence>
<dbReference type="Pfam" id="PF04241">
    <property type="entry name" value="DUF423"/>
    <property type="match status" value="1"/>
</dbReference>
<feature type="transmembrane region" description="Helical" evidence="6">
    <location>
        <begin position="46"/>
        <end position="66"/>
    </location>
</feature>
<comment type="similarity">
    <text evidence="2">Belongs to the UPF0382 family.</text>
</comment>
<dbReference type="EMBL" id="JAAAUB010000005">
    <property type="protein sequence ID" value="NMH16516.1"/>
    <property type="molecule type" value="Genomic_DNA"/>
</dbReference>
<gene>
    <name evidence="7" type="ORF">GV368_05220</name>
</gene>
<accession>A0ABX1QMK4</accession>
<evidence type="ECO:0000256" key="3">
    <source>
        <dbReference type="ARBA" id="ARBA00022692"/>
    </source>
</evidence>
<feature type="transmembrane region" description="Helical" evidence="6">
    <location>
        <begin position="73"/>
        <end position="94"/>
    </location>
</feature>
<evidence type="ECO:0000256" key="6">
    <source>
        <dbReference type="SAM" id="Phobius"/>
    </source>
</evidence>
<dbReference type="RefSeq" id="WP_142804275.1">
    <property type="nucleotide sequence ID" value="NZ_JAAAUB010000005.1"/>
</dbReference>
<comment type="caution">
    <text evidence="7">The sequence shown here is derived from an EMBL/GenBank/DDBJ whole genome shotgun (WGS) entry which is preliminary data.</text>
</comment>
<proteinExistence type="inferred from homology"/>